<sequence length="53" mass="5554">MPGTALVRKALLACHNQGLYLGGGLAWVLQMPFCGSGLARDGITAVRLDNRVA</sequence>
<dbReference type="AlphaFoldDB" id="A0A9Q5FNI4"/>
<dbReference type="EMBL" id="JAAQYX010000009">
    <property type="protein sequence ID" value="NNB49401.1"/>
    <property type="molecule type" value="Genomic_DNA"/>
</dbReference>
<protein>
    <submittedName>
        <fullName evidence="1">Uncharacterized protein</fullName>
    </submittedName>
</protein>
<dbReference type="RefSeq" id="WP_159259236.1">
    <property type="nucleotide sequence ID" value="NZ_CP065202.1"/>
</dbReference>
<evidence type="ECO:0000313" key="4">
    <source>
        <dbReference type="Proteomes" id="UP000594467"/>
    </source>
</evidence>
<accession>A0A9Q5FNI4</accession>
<evidence type="ECO:0000313" key="3">
    <source>
        <dbReference type="Proteomes" id="UP000564604"/>
    </source>
</evidence>
<gene>
    <name evidence="1" type="ORF">HBN89_08975</name>
    <name evidence="2" type="ORF">I5R27_07935</name>
</gene>
<reference evidence="2 4" key="3">
    <citation type="submission" date="2020-11" db="EMBL/GenBank/DDBJ databases">
        <title>The Complete Genome of Pseudomonas fragi A13BB.</title>
        <authorList>
            <person name="Awolope O.K."/>
            <person name="O'Driscoll N.H."/>
            <person name="Di Salvo A."/>
            <person name="Lamb A.J."/>
        </authorList>
    </citation>
    <scope>NUCLEOTIDE SEQUENCE [LARGE SCALE GENOMIC DNA]</scope>
    <source>
        <strain evidence="2 4">A13BB</strain>
    </source>
</reference>
<dbReference type="Proteomes" id="UP000564604">
    <property type="component" value="Unassembled WGS sequence"/>
</dbReference>
<name>A0A9Q5FNI4_PSEFR</name>
<organism evidence="1 3">
    <name type="scientific">Pseudomonas fragi</name>
    <dbReference type="NCBI Taxonomy" id="296"/>
    <lineage>
        <taxon>Bacteria</taxon>
        <taxon>Pseudomonadati</taxon>
        <taxon>Pseudomonadota</taxon>
        <taxon>Gammaproteobacteria</taxon>
        <taxon>Pseudomonadales</taxon>
        <taxon>Pseudomonadaceae</taxon>
        <taxon>Pseudomonas</taxon>
    </lineage>
</organism>
<evidence type="ECO:0000313" key="2">
    <source>
        <dbReference type="EMBL" id="QPL33008.1"/>
    </source>
</evidence>
<proteinExistence type="predicted"/>
<reference evidence="1" key="2">
    <citation type="submission" date="2020-03" db="EMBL/GenBank/DDBJ databases">
        <authorList>
            <person name="Maier C."/>
            <person name="Huptas C."/>
            <person name="von Neubeck M."/>
            <person name="Scherer S."/>
            <person name="Wenning M."/>
            <person name="Lucking G."/>
        </authorList>
    </citation>
    <scope>NUCLEOTIDE SEQUENCE</scope>
    <source>
        <strain evidence="1">WS 5094</strain>
    </source>
</reference>
<dbReference type="EMBL" id="CP065202">
    <property type="protein sequence ID" value="QPL33008.1"/>
    <property type="molecule type" value="Genomic_DNA"/>
</dbReference>
<evidence type="ECO:0000313" key="1">
    <source>
        <dbReference type="EMBL" id="NNB49401.1"/>
    </source>
</evidence>
<reference evidence="1 3" key="1">
    <citation type="journal article" date="2020" name="Front. Microbiol.">
        <title>Genetic Organization of the aprX-lipA2 Operon Affects the Proteolytic Potential of Pseudomonas Species in Milk.</title>
        <authorList>
            <person name="Maier C."/>
            <person name="Huptas C."/>
            <person name="von Neubeck M."/>
            <person name="Scherer S."/>
            <person name="Wenning M."/>
            <person name="Lucking G."/>
        </authorList>
    </citation>
    <scope>NUCLEOTIDE SEQUENCE [LARGE SCALE GENOMIC DNA]</scope>
    <source>
        <strain evidence="1 3">WS 5094</strain>
    </source>
</reference>
<dbReference type="Proteomes" id="UP000594467">
    <property type="component" value="Chromosome"/>
</dbReference>